<evidence type="ECO:0000259" key="7">
    <source>
        <dbReference type="Pfam" id="PF00892"/>
    </source>
</evidence>
<feature type="domain" description="EamA" evidence="7">
    <location>
        <begin position="156"/>
        <end position="288"/>
    </location>
</feature>
<evidence type="ECO:0000256" key="6">
    <source>
        <dbReference type="SAM" id="Phobius"/>
    </source>
</evidence>
<dbReference type="Proteomes" id="UP000265816">
    <property type="component" value="Unassembled WGS sequence"/>
</dbReference>
<dbReference type="PANTHER" id="PTHR32322">
    <property type="entry name" value="INNER MEMBRANE TRANSPORTER"/>
    <property type="match status" value="1"/>
</dbReference>
<accession>A0A398B0R8</accession>
<feature type="transmembrane region" description="Helical" evidence="6">
    <location>
        <begin position="248"/>
        <end position="265"/>
    </location>
</feature>
<feature type="transmembrane region" description="Helical" evidence="6">
    <location>
        <begin position="271"/>
        <end position="287"/>
    </location>
</feature>
<dbReference type="Pfam" id="PF00892">
    <property type="entry name" value="EamA"/>
    <property type="match status" value="2"/>
</dbReference>
<evidence type="ECO:0000256" key="5">
    <source>
        <dbReference type="ARBA" id="ARBA00023136"/>
    </source>
</evidence>
<protein>
    <submittedName>
        <fullName evidence="8">DMT family transporter</fullName>
    </submittedName>
</protein>
<sequence length="304" mass="33205">MVGLEEKKTNKLFLTLVAPLLFVLLWSSGAIVVKLGLHDSTPFGYVAIRFFLSTAIMWSICILIKSPIPRKLAQWRYIILTGLLLQAGYQIFFFLSLDFDISPGVLSIILGAQPILTAISSKNKTSVYQWTGLLLGISGLTFVVGSSLFVGKFTIAGIGYAILSLACITVGTLMQKRITVSMPTNMAIQYTGGAAALLILTPLVEKTTISWTFTFWFALLWMTLVISIGASMLLFYMIQKGNLTKVTSLFYCVPPLTALLDYFIYGHKLSIASIVGMGIIIVGLILVNKQGLIKTKVEPEGKAV</sequence>
<comment type="caution">
    <text evidence="8">The sequence shown here is derived from an EMBL/GenBank/DDBJ whole genome shotgun (WGS) entry which is preliminary data.</text>
</comment>
<feature type="transmembrane region" description="Helical" evidence="6">
    <location>
        <begin position="43"/>
        <end position="63"/>
    </location>
</feature>
<dbReference type="AlphaFoldDB" id="A0A398B0R8"/>
<evidence type="ECO:0000256" key="3">
    <source>
        <dbReference type="ARBA" id="ARBA00022692"/>
    </source>
</evidence>
<feature type="transmembrane region" description="Helical" evidence="6">
    <location>
        <begin position="127"/>
        <end position="149"/>
    </location>
</feature>
<feature type="transmembrane region" description="Helical" evidence="6">
    <location>
        <begin position="75"/>
        <end position="95"/>
    </location>
</feature>
<organism evidence="8 9">
    <name type="scientific">Mesobacillus zeae</name>
    <dbReference type="NCBI Taxonomy" id="1917180"/>
    <lineage>
        <taxon>Bacteria</taxon>
        <taxon>Bacillati</taxon>
        <taxon>Bacillota</taxon>
        <taxon>Bacilli</taxon>
        <taxon>Bacillales</taxon>
        <taxon>Bacillaceae</taxon>
        <taxon>Mesobacillus</taxon>
    </lineage>
</organism>
<dbReference type="InterPro" id="IPR000620">
    <property type="entry name" value="EamA_dom"/>
</dbReference>
<feature type="transmembrane region" description="Helical" evidence="6">
    <location>
        <begin position="216"/>
        <end position="236"/>
    </location>
</feature>
<keyword evidence="4 6" id="KW-1133">Transmembrane helix</keyword>
<feature type="transmembrane region" description="Helical" evidence="6">
    <location>
        <begin position="12"/>
        <end position="37"/>
    </location>
</feature>
<dbReference type="InterPro" id="IPR050638">
    <property type="entry name" value="AA-Vitamin_Transporters"/>
</dbReference>
<dbReference type="PANTHER" id="PTHR32322:SF2">
    <property type="entry name" value="EAMA DOMAIN-CONTAINING PROTEIN"/>
    <property type="match status" value="1"/>
</dbReference>
<dbReference type="GO" id="GO:0016020">
    <property type="term" value="C:membrane"/>
    <property type="evidence" value="ECO:0007669"/>
    <property type="project" value="UniProtKB-SubCell"/>
</dbReference>
<name>A0A398B0R8_9BACI</name>
<feature type="transmembrane region" description="Helical" evidence="6">
    <location>
        <begin position="155"/>
        <end position="174"/>
    </location>
</feature>
<gene>
    <name evidence="8" type="ORF">D1970_21415</name>
</gene>
<comment type="subcellular location">
    <subcellularLocation>
        <location evidence="1">Endomembrane system</location>
        <topology evidence="1">Multi-pass membrane protein</topology>
    </subcellularLocation>
</comment>
<evidence type="ECO:0000256" key="1">
    <source>
        <dbReference type="ARBA" id="ARBA00004127"/>
    </source>
</evidence>
<evidence type="ECO:0000313" key="8">
    <source>
        <dbReference type="EMBL" id="RID81580.1"/>
    </source>
</evidence>
<feature type="domain" description="EamA" evidence="7">
    <location>
        <begin position="20"/>
        <end position="144"/>
    </location>
</feature>
<feature type="transmembrane region" description="Helical" evidence="6">
    <location>
        <begin position="101"/>
        <end position="120"/>
    </location>
</feature>
<evidence type="ECO:0000256" key="4">
    <source>
        <dbReference type="ARBA" id="ARBA00022989"/>
    </source>
</evidence>
<keyword evidence="9" id="KW-1185">Reference proteome</keyword>
<comment type="similarity">
    <text evidence="2">Belongs to the EamA transporter family.</text>
</comment>
<dbReference type="InterPro" id="IPR037185">
    <property type="entry name" value="EmrE-like"/>
</dbReference>
<dbReference type="SUPFAM" id="SSF103481">
    <property type="entry name" value="Multidrug resistance efflux transporter EmrE"/>
    <property type="match status" value="2"/>
</dbReference>
<keyword evidence="3 6" id="KW-0812">Transmembrane</keyword>
<evidence type="ECO:0000313" key="9">
    <source>
        <dbReference type="Proteomes" id="UP000265816"/>
    </source>
</evidence>
<feature type="transmembrane region" description="Helical" evidence="6">
    <location>
        <begin position="186"/>
        <end position="204"/>
    </location>
</feature>
<reference evidence="8 9" key="1">
    <citation type="submission" date="2018-08" db="EMBL/GenBank/DDBJ databases">
        <title>Bacillus jemisoniae sp. nov., Bacillus chryseoplanitiae sp. nov., Bacillus resnikiae sp. nov., and Bacillus frankliniae sp. nov., isolated from Viking spacecraft and associated surfaces.</title>
        <authorList>
            <person name="Seuylemezian A."/>
            <person name="Vaishampayan P."/>
        </authorList>
    </citation>
    <scope>NUCLEOTIDE SEQUENCE [LARGE SCALE GENOMIC DNA]</scope>
    <source>
        <strain evidence="8 9">JJ-247</strain>
    </source>
</reference>
<proteinExistence type="inferred from homology"/>
<keyword evidence="5 6" id="KW-0472">Membrane</keyword>
<evidence type="ECO:0000256" key="2">
    <source>
        <dbReference type="ARBA" id="ARBA00007362"/>
    </source>
</evidence>
<dbReference type="EMBL" id="QWVT01000057">
    <property type="protein sequence ID" value="RID81580.1"/>
    <property type="molecule type" value="Genomic_DNA"/>
</dbReference>